<accession>A0A6G1J742</accession>
<dbReference type="PANTHER" id="PTHR28063">
    <property type="entry name" value="RNA POLYMERASE II NUCLEAR LOCALIZATION PROTEIN IWR1"/>
    <property type="match status" value="1"/>
</dbReference>
<feature type="compositionally biased region" description="Pro residues" evidence="2">
    <location>
        <begin position="54"/>
        <end position="65"/>
    </location>
</feature>
<feature type="region of interest" description="Disordered" evidence="2">
    <location>
        <begin position="1"/>
        <end position="194"/>
    </location>
</feature>
<feature type="compositionally biased region" description="Acidic residues" evidence="2">
    <location>
        <begin position="247"/>
        <end position="258"/>
    </location>
</feature>
<dbReference type="InterPro" id="IPR013883">
    <property type="entry name" value="TF_Iwr1_dom"/>
</dbReference>
<dbReference type="GO" id="GO:0005737">
    <property type="term" value="C:cytoplasm"/>
    <property type="evidence" value="ECO:0007669"/>
    <property type="project" value="TreeGrafter"/>
</dbReference>
<sequence length="349" mass="38888">MPPNPPQTLSVKRKRTEQPVGSLVVEHSEKRQKSEKSEKSGRFAWRLVHKPDHPIPPSLPSPVPQPNQRFILSTTTGERVLVPHPSHAPRTTAGETNAESVAETRVPRAPSAAAPDTARPRKRPGAGTAPHGVKPVAAAKTAHGAGPPEDVVRRFEQFSAEVEEDELERSRSGSRPPASPTKFKPRVPALRYKDRHPEKAAVLAEHDPDAMDLDDYVYDTYVREVIVPDANGKIPEPQGTVGIIVLNEEDEEFWNGDNESDREFATDDEDENAEEYYANDYPEDEMSSDDEYDRNFYKPSHRKGSDEEYDLNDSSDDDAGARSDGDEDDEHFRRVAPLTAPGYWGRPGE</sequence>
<dbReference type="OrthoDB" id="6255506at2759"/>
<name>A0A6G1J742_9PLEO</name>
<feature type="compositionally biased region" description="Basic and acidic residues" evidence="2">
    <location>
        <begin position="26"/>
        <end position="41"/>
    </location>
</feature>
<evidence type="ECO:0000313" key="5">
    <source>
        <dbReference type="Proteomes" id="UP000799291"/>
    </source>
</evidence>
<dbReference type="AlphaFoldDB" id="A0A6G1J742"/>
<feature type="compositionally biased region" description="Polar residues" evidence="2">
    <location>
        <begin position="67"/>
        <end position="77"/>
    </location>
</feature>
<feature type="domain" description="Transcription factor Iwr1" evidence="3">
    <location>
        <begin position="214"/>
        <end position="285"/>
    </location>
</feature>
<feature type="compositionally biased region" description="Acidic residues" evidence="2">
    <location>
        <begin position="307"/>
        <end position="318"/>
    </location>
</feature>
<dbReference type="EMBL" id="MU005577">
    <property type="protein sequence ID" value="KAF2686336.1"/>
    <property type="molecule type" value="Genomic_DNA"/>
</dbReference>
<dbReference type="Proteomes" id="UP000799291">
    <property type="component" value="Unassembled WGS sequence"/>
</dbReference>
<feature type="compositionally biased region" description="Acidic residues" evidence="2">
    <location>
        <begin position="281"/>
        <end position="292"/>
    </location>
</feature>
<gene>
    <name evidence="4" type="ORF">K458DRAFT_430185</name>
</gene>
<evidence type="ECO:0000256" key="1">
    <source>
        <dbReference type="ARBA" id="ARBA00010218"/>
    </source>
</evidence>
<organism evidence="4 5">
    <name type="scientific">Lentithecium fluviatile CBS 122367</name>
    <dbReference type="NCBI Taxonomy" id="1168545"/>
    <lineage>
        <taxon>Eukaryota</taxon>
        <taxon>Fungi</taxon>
        <taxon>Dikarya</taxon>
        <taxon>Ascomycota</taxon>
        <taxon>Pezizomycotina</taxon>
        <taxon>Dothideomycetes</taxon>
        <taxon>Pleosporomycetidae</taxon>
        <taxon>Pleosporales</taxon>
        <taxon>Massarineae</taxon>
        <taxon>Lentitheciaceae</taxon>
        <taxon>Lentithecium</taxon>
    </lineage>
</organism>
<evidence type="ECO:0000313" key="4">
    <source>
        <dbReference type="EMBL" id="KAF2686336.1"/>
    </source>
</evidence>
<protein>
    <recommendedName>
        <fullName evidence="3">Transcription factor Iwr1 domain-containing protein</fullName>
    </recommendedName>
</protein>
<dbReference type="PANTHER" id="PTHR28063:SF1">
    <property type="entry name" value="RNA POLYMERASE II NUCLEAR LOCALIZATION PROTEIN IWR1"/>
    <property type="match status" value="1"/>
</dbReference>
<dbReference type="InterPro" id="IPR040150">
    <property type="entry name" value="Iwr1"/>
</dbReference>
<reference evidence="4" key="1">
    <citation type="journal article" date="2020" name="Stud. Mycol.">
        <title>101 Dothideomycetes genomes: a test case for predicting lifestyles and emergence of pathogens.</title>
        <authorList>
            <person name="Haridas S."/>
            <person name="Albert R."/>
            <person name="Binder M."/>
            <person name="Bloem J."/>
            <person name="Labutti K."/>
            <person name="Salamov A."/>
            <person name="Andreopoulos B."/>
            <person name="Baker S."/>
            <person name="Barry K."/>
            <person name="Bills G."/>
            <person name="Bluhm B."/>
            <person name="Cannon C."/>
            <person name="Castanera R."/>
            <person name="Culley D."/>
            <person name="Daum C."/>
            <person name="Ezra D."/>
            <person name="Gonzalez J."/>
            <person name="Henrissat B."/>
            <person name="Kuo A."/>
            <person name="Liang C."/>
            <person name="Lipzen A."/>
            <person name="Lutzoni F."/>
            <person name="Magnuson J."/>
            <person name="Mondo S."/>
            <person name="Nolan M."/>
            <person name="Ohm R."/>
            <person name="Pangilinan J."/>
            <person name="Park H.-J."/>
            <person name="Ramirez L."/>
            <person name="Alfaro M."/>
            <person name="Sun H."/>
            <person name="Tritt A."/>
            <person name="Yoshinaga Y."/>
            <person name="Zwiers L.-H."/>
            <person name="Turgeon B."/>
            <person name="Goodwin S."/>
            <person name="Spatafora J."/>
            <person name="Crous P."/>
            <person name="Grigoriev I."/>
        </authorList>
    </citation>
    <scope>NUCLEOTIDE SEQUENCE</scope>
    <source>
        <strain evidence="4">CBS 122367</strain>
    </source>
</reference>
<feature type="region of interest" description="Disordered" evidence="2">
    <location>
        <begin position="245"/>
        <end position="349"/>
    </location>
</feature>
<evidence type="ECO:0000256" key="2">
    <source>
        <dbReference type="SAM" id="MobiDB-lite"/>
    </source>
</evidence>
<dbReference type="Pfam" id="PF08574">
    <property type="entry name" value="Iwr1"/>
    <property type="match status" value="1"/>
</dbReference>
<evidence type="ECO:0000259" key="3">
    <source>
        <dbReference type="Pfam" id="PF08574"/>
    </source>
</evidence>
<keyword evidence="5" id="KW-1185">Reference proteome</keyword>
<proteinExistence type="inferred from homology"/>
<dbReference type="GO" id="GO:0006606">
    <property type="term" value="P:protein import into nucleus"/>
    <property type="evidence" value="ECO:0007669"/>
    <property type="project" value="InterPro"/>
</dbReference>
<comment type="similarity">
    <text evidence="1">Belongs to the IWR1/SLC7A6OS family.</text>
</comment>